<dbReference type="GO" id="GO:0016020">
    <property type="term" value="C:membrane"/>
    <property type="evidence" value="ECO:0007669"/>
    <property type="project" value="InterPro"/>
</dbReference>
<dbReference type="SUPFAM" id="SSF90112">
    <property type="entry name" value="Neurotransmitter-gated ion-channel transmembrane pore"/>
    <property type="match status" value="1"/>
</dbReference>
<organism evidence="2 3">
    <name type="scientific">Steinernema hermaphroditum</name>
    <dbReference type="NCBI Taxonomy" id="289476"/>
    <lineage>
        <taxon>Eukaryota</taxon>
        <taxon>Metazoa</taxon>
        <taxon>Ecdysozoa</taxon>
        <taxon>Nematoda</taxon>
        <taxon>Chromadorea</taxon>
        <taxon>Rhabditida</taxon>
        <taxon>Tylenchina</taxon>
        <taxon>Panagrolaimomorpha</taxon>
        <taxon>Strongyloidoidea</taxon>
        <taxon>Steinernematidae</taxon>
        <taxon>Steinernema</taxon>
    </lineage>
</organism>
<dbReference type="Proteomes" id="UP001175271">
    <property type="component" value="Unassembled WGS sequence"/>
</dbReference>
<dbReference type="InterPro" id="IPR036719">
    <property type="entry name" value="Neuro-gated_channel_TM_sf"/>
</dbReference>
<accession>A0AA39LP42</accession>
<dbReference type="EMBL" id="JAUCMV010000004">
    <property type="protein sequence ID" value="KAK0404896.1"/>
    <property type="molecule type" value="Genomic_DNA"/>
</dbReference>
<name>A0AA39LP42_9BILA</name>
<evidence type="ECO:0000313" key="2">
    <source>
        <dbReference type="EMBL" id="KAK0404896.1"/>
    </source>
</evidence>
<keyword evidence="3" id="KW-1185">Reference proteome</keyword>
<feature type="region of interest" description="Disordered" evidence="1">
    <location>
        <begin position="1"/>
        <end position="24"/>
    </location>
</feature>
<proteinExistence type="predicted"/>
<evidence type="ECO:0000256" key="1">
    <source>
        <dbReference type="SAM" id="MobiDB-lite"/>
    </source>
</evidence>
<dbReference type="AlphaFoldDB" id="A0AA39LP42"/>
<sequence>MGDGRRPDASLPAGPASWHAPRPHPLHNRRLRLYLRHFRAASKEGKVSEDWSYRNFCVTLYVAVVIDRLMPIIFTFVDFVGTVLIITQSPMLHDYRPDDHWVSRSLHRRHFQIRNVMAAIFVTATPPLQRRATKMDRSLAILQNPTQFSMSFLVSFRRKCHPDPPIERKEEEDGTIRS</sequence>
<dbReference type="GO" id="GO:0006811">
    <property type="term" value="P:monoatomic ion transport"/>
    <property type="evidence" value="ECO:0007669"/>
    <property type="project" value="InterPro"/>
</dbReference>
<reference evidence="2" key="1">
    <citation type="submission" date="2023-06" db="EMBL/GenBank/DDBJ databases">
        <title>Genomic analysis of the entomopathogenic nematode Steinernema hermaphroditum.</title>
        <authorList>
            <person name="Schwarz E.M."/>
            <person name="Heppert J.K."/>
            <person name="Baniya A."/>
            <person name="Schwartz H.T."/>
            <person name="Tan C.-H."/>
            <person name="Antoshechkin I."/>
            <person name="Sternberg P.W."/>
            <person name="Goodrich-Blair H."/>
            <person name="Dillman A.R."/>
        </authorList>
    </citation>
    <scope>NUCLEOTIDE SEQUENCE</scope>
    <source>
        <strain evidence="2">PS9179</strain>
        <tissue evidence="2">Whole animal</tissue>
    </source>
</reference>
<protein>
    <submittedName>
        <fullName evidence="2">Uncharacterized protein</fullName>
    </submittedName>
</protein>
<evidence type="ECO:0000313" key="3">
    <source>
        <dbReference type="Proteomes" id="UP001175271"/>
    </source>
</evidence>
<gene>
    <name evidence="2" type="ORF">QR680_017688</name>
</gene>
<comment type="caution">
    <text evidence="2">The sequence shown here is derived from an EMBL/GenBank/DDBJ whole genome shotgun (WGS) entry which is preliminary data.</text>
</comment>